<protein>
    <submittedName>
        <fullName evidence="1">Protein containing transglutaminase-like domain,putative cysteine protease</fullName>
    </submittedName>
</protein>
<dbReference type="GO" id="GO:0006508">
    <property type="term" value="P:proteolysis"/>
    <property type="evidence" value="ECO:0007669"/>
    <property type="project" value="UniProtKB-KW"/>
</dbReference>
<dbReference type="Proteomes" id="UP000182631">
    <property type="component" value="Unassembled WGS sequence"/>
</dbReference>
<keyword evidence="1" id="KW-0378">Hydrolase</keyword>
<reference evidence="2" key="1">
    <citation type="submission" date="2016-02" db="EMBL/GenBank/DDBJ databases">
        <authorList>
            <person name="liu f."/>
        </authorList>
    </citation>
    <scope>NUCLEOTIDE SEQUENCE [LARGE SCALE GENOMIC DNA]</scope>
</reference>
<dbReference type="EMBL" id="FITM01000047">
    <property type="protein sequence ID" value="SAY38528.1"/>
    <property type="molecule type" value="Genomic_DNA"/>
</dbReference>
<keyword evidence="1" id="KW-0645">Protease</keyword>
<proteinExistence type="predicted"/>
<accession>A0A164Y217</accession>
<evidence type="ECO:0000313" key="1">
    <source>
        <dbReference type="EMBL" id="SAY38528.1"/>
    </source>
</evidence>
<dbReference type="RefSeq" id="WP_257242952.1">
    <property type="nucleotide sequence ID" value="NZ_FITM01000047.1"/>
</dbReference>
<sequence>MIRAWFSGCTDRLTIEATSLMLTYPPIAECIAPTDQLLPCAVSDRDRSLEGYTLGMDNTTMLRCNWPRRGW</sequence>
<keyword evidence="2" id="KW-1185">Reference proteome</keyword>
<name>A0A164Y217_9SYNE</name>
<dbReference type="GO" id="GO:0008233">
    <property type="term" value="F:peptidase activity"/>
    <property type="evidence" value="ECO:0007669"/>
    <property type="project" value="UniProtKB-KW"/>
</dbReference>
<organism evidence="1 2">
    <name type="scientific">Candidatus Synechococcus spongiarum</name>
    <dbReference type="NCBI Taxonomy" id="431041"/>
    <lineage>
        <taxon>Bacteria</taxon>
        <taxon>Bacillati</taxon>
        <taxon>Cyanobacteriota</taxon>
        <taxon>Cyanophyceae</taxon>
        <taxon>Synechococcales</taxon>
        <taxon>Synechococcaceae</taxon>
        <taxon>Synechococcus</taxon>
    </lineage>
</organism>
<gene>
    <name evidence="1" type="ORF">FLM9_412</name>
</gene>
<dbReference type="AlphaFoldDB" id="A0A164Y217"/>
<evidence type="ECO:0000313" key="2">
    <source>
        <dbReference type="Proteomes" id="UP000182631"/>
    </source>
</evidence>